<organism evidence="3 4">
    <name type="scientific">Guptibacillus hwajinpoensis</name>
    <dbReference type="NCBI Taxonomy" id="208199"/>
    <lineage>
        <taxon>Bacteria</taxon>
        <taxon>Bacillati</taxon>
        <taxon>Bacillota</taxon>
        <taxon>Bacilli</taxon>
        <taxon>Bacillales</taxon>
        <taxon>Guptibacillaceae</taxon>
        <taxon>Guptibacillus</taxon>
    </lineage>
</organism>
<feature type="transmembrane region" description="Helical" evidence="2">
    <location>
        <begin position="6"/>
        <end position="25"/>
    </location>
</feature>
<comment type="caution">
    <text evidence="3">The sequence shown here is derived from an EMBL/GenBank/DDBJ whole genome shotgun (WGS) entry which is preliminary data.</text>
</comment>
<keyword evidence="2" id="KW-1133">Transmembrane helix</keyword>
<name>A0ABU0K4I7_9BACL</name>
<proteinExistence type="predicted"/>
<evidence type="ECO:0000313" key="4">
    <source>
        <dbReference type="Proteomes" id="UP001226720"/>
    </source>
</evidence>
<keyword evidence="2" id="KW-0812">Transmembrane</keyword>
<keyword evidence="2" id="KW-0472">Membrane</keyword>
<protein>
    <recommendedName>
        <fullName evidence="5">CvpA family protein</fullName>
    </recommendedName>
</protein>
<evidence type="ECO:0000313" key="3">
    <source>
        <dbReference type="EMBL" id="MDQ0484276.1"/>
    </source>
</evidence>
<dbReference type="GeneID" id="301328814"/>
<dbReference type="Proteomes" id="UP001226720">
    <property type="component" value="Unassembled WGS sequence"/>
</dbReference>
<gene>
    <name evidence="3" type="ORF">QO000_003260</name>
</gene>
<dbReference type="EMBL" id="JAUSWM010000007">
    <property type="protein sequence ID" value="MDQ0484276.1"/>
    <property type="molecule type" value="Genomic_DNA"/>
</dbReference>
<evidence type="ECO:0008006" key="5">
    <source>
        <dbReference type="Google" id="ProtNLM"/>
    </source>
</evidence>
<feature type="region of interest" description="Disordered" evidence="1">
    <location>
        <begin position="57"/>
        <end position="80"/>
    </location>
</feature>
<feature type="compositionally biased region" description="Polar residues" evidence="1">
    <location>
        <begin position="61"/>
        <end position="75"/>
    </location>
</feature>
<accession>A0ABU0K4I7</accession>
<reference evidence="3" key="1">
    <citation type="submission" date="2023-07" db="EMBL/GenBank/DDBJ databases">
        <title>Genomic Encyclopedia of Type Strains, Phase IV (KMG-IV): sequencing the most valuable type-strain genomes for metagenomic binning, comparative biology and taxonomic classification.</title>
        <authorList>
            <person name="Goeker M."/>
        </authorList>
    </citation>
    <scope>NUCLEOTIDE SEQUENCE [LARGE SCALE GENOMIC DNA]</scope>
    <source>
        <strain evidence="3">JSM 076093</strain>
    </source>
</reference>
<evidence type="ECO:0000256" key="2">
    <source>
        <dbReference type="SAM" id="Phobius"/>
    </source>
</evidence>
<sequence length="237" mass="27029">MDFFEFIVLLAFLIMTANVMKPFIASLTRKRAAIFAILWLALYIAVWGIPSFGSTPDEVSGNGNETISDNQQNQDEAPIEEKEELAKIEEEIDFDPASIEVIVNAQEVLGLSREEFLSNFPKEINPDKKDPMKMVFENGEVTFQNNIAISMTYYPEALHYPGDNRLLLASLGYEVQELRKGSNPFETPVTIYLIDGFSDVTIYGEEEVEENPKIEKIYIKKEYYKPTIQSDDEEAEE</sequence>
<dbReference type="RefSeq" id="WP_301553050.1">
    <property type="nucleotide sequence ID" value="NZ_JAQRMZ010000015.1"/>
</dbReference>
<feature type="transmembrane region" description="Helical" evidence="2">
    <location>
        <begin position="32"/>
        <end position="50"/>
    </location>
</feature>
<keyword evidence="4" id="KW-1185">Reference proteome</keyword>
<evidence type="ECO:0000256" key="1">
    <source>
        <dbReference type="SAM" id="MobiDB-lite"/>
    </source>
</evidence>